<dbReference type="InterPro" id="IPR005746">
    <property type="entry name" value="Thioredoxin"/>
</dbReference>
<accession>A0A3D9V1Q2</accession>
<dbReference type="NCBIfam" id="TIGR01068">
    <property type="entry name" value="thioredoxin"/>
    <property type="match status" value="1"/>
</dbReference>
<sequence length="147" mass="15800">MGTTEVATIRCPACGQANRVPANGRDGPRCGRCRAALPFVVDADDDSFADVVERSRIPVVVDFWAAWCGPCRMVSPVLERLAAEFAGQIKLVKVDVDRAPGLSQQFDIRAVPTLLVMRGDRVVATQAGAAPAPALRRWLEDALATAR</sequence>
<dbReference type="GO" id="GO:0015035">
    <property type="term" value="F:protein-disulfide reductase activity"/>
    <property type="evidence" value="ECO:0007669"/>
    <property type="project" value="UniProtKB-UniRule"/>
</dbReference>
<keyword evidence="3" id="KW-0249">Electron transport</keyword>
<organism evidence="8 9">
    <name type="scientific">Thermasporomyces composti</name>
    <dbReference type="NCBI Taxonomy" id="696763"/>
    <lineage>
        <taxon>Bacteria</taxon>
        <taxon>Bacillati</taxon>
        <taxon>Actinomycetota</taxon>
        <taxon>Actinomycetes</taxon>
        <taxon>Propionibacteriales</taxon>
        <taxon>Nocardioidaceae</taxon>
        <taxon>Thermasporomyces</taxon>
    </lineage>
</organism>
<proteinExistence type="inferred from homology"/>
<name>A0A3D9V1Q2_THECX</name>
<dbReference type="OrthoDB" id="9790390at2"/>
<feature type="domain" description="Thioredoxin" evidence="7">
    <location>
        <begin position="11"/>
        <end position="144"/>
    </location>
</feature>
<evidence type="ECO:0000256" key="4">
    <source>
        <dbReference type="ARBA" id="ARBA00023157"/>
    </source>
</evidence>
<evidence type="ECO:0000259" key="7">
    <source>
        <dbReference type="PROSITE" id="PS51352"/>
    </source>
</evidence>
<dbReference type="Proteomes" id="UP000256485">
    <property type="component" value="Unassembled WGS sequence"/>
</dbReference>
<reference evidence="8 9" key="1">
    <citation type="submission" date="2018-08" db="EMBL/GenBank/DDBJ databases">
        <title>Sequencing the genomes of 1000 actinobacteria strains.</title>
        <authorList>
            <person name="Klenk H.-P."/>
        </authorList>
    </citation>
    <scope>NUCLEOTIDE SEQUENCE [LARGE SCALE GENOMIC DNA]</scope>
    <source>
        <strain evidence="8 9">DSM 22891</strain>
    </source>
</reference>
<protein>
    <recommendedName>
        <fullName evidence="6">Thioredoxin</fullName>
    </recommendedName>
</protein>
<keyword evidence="5" id="KW-0676">Redox-active center</keyword>
<evidence type="ECO:0000313" key="9">
    <source>
        <dbReference type="Proteomes" id="UP000256485"/>
    </source>
</evidence>
<dbReference type="PANTHER" id="PTHR45663:SF11">
    <property type="entry name" value="GEO12009P1"/>
    <property type="match status" value="1"/>
</dbReference>
<dbReference type="GO" id="GO:0005829">
    <property type="term" value="C:cytosol"/>
    <property type="evidence" value="ECO:0007669"/>
    <property type="project" value="TreeGrafter"/>
</dbReference>
<dbReference type="PRINTS" id="PR00421">
    <property type="entry name" value="THIOREDOXIN"/>
</dbReference>
<dbReference type="PANTHER" id="PTHR45663">
    <property type="entry name" value="GEO12009P1"/>
    <property type="match status" value="1"/>
</dbReference>
<dbReference type="FunFam" id="3.40.30.10:FF:000001">
    <property type="entry name" value="Thioredoxin"/>
    <property type="match status" value="1"/>
</dbReference>
<dbReference type="Gene3D" id="2.30.30.380">
    <property type="entry name" value="Zn-finger domain of Sec23/24"/>
    <property type="match status" value="1"/>
</dbReference>
<dbReference type="Pfam" id="PF00085">
    <property type="entry name" value="Thioredoxin"/>
    <property type="match status" value="1"/>
</dbReference>
<dbReference type="AlphaFoldDB" id="A0A3D9V1Q2"/>
<comment type="caution">
    <text evidence="8">The sequence shown here is derived from an EMBL/GenBank/DDBJ whole genome shotgun (WGS) entry which is preliminary data.</text>
</comment>
<keyword evidence="2" id="KW-0813">Transport</keyword>
<dbReference type="SUPFAM" id="SSF52833">
    <property type="entry name" value="Thioredoxin-like"/>
    <property type="match status" value="1"/>
</dbReference>
<comment type="similarity">
    <text evidence="1">Belongs to the thioredoxin family.</text>
</comment>
<keyword evidence="4" id="KW-1015">Disulfide bond</keyword>
<dbReference type="PROSITE" id="PS51352">
    <property type="entry name" value="THIOREDOXIN_2"/>
    <property type="match status" value="1"/>
</dbReference>
<evidence type="ECO:0000256" key="6">
    <source>
        <dbReference type="NCBIfam" id="TIGR01068"/>
    </source>
</evidence>
<evidence type="ECO:0000256" key="2">
    <source>
        <dbReference type="ARBA" id="ARBA00022448"/>
    </source>
</evidence>
<evidence type="ECO:0000256" key="5">
    <source>
        <dbReference type="ARBA" id="ARBA00023284"/>
    </source>
</evidence>
<dbReference type="PROSITE" id="PS00194">
    <property type="entry name" value="THIOREDOXIN_1"/>
    <property type="match status" value="1"/>
</dbReference>
<dbReference type="EMBL" id="QTUC01000001">
    <property type="protein sequence ID" value="REF35447.1"/>
    <property type="molecule type" value="Genomic_DNA"/>
</dbReference>
<dbReference type="CDD" id="cd02947">
    <property type="entry name" value="TRX_family"/>
    <property type="match status" value="1"/>
</dbReference>
<dbReference type="InterPro" id="IPR036249">
    <property type="entry name" value="Thioredoxin-like_sf"/>
</dbReference>
<keyword evidence="9" id="KW-1185">Reference proteome</keyword>
<dbReference type="RefSeq" id="WP_115849235.1">
    <property type="nucleotide sequence ID" value="NZ_QTUC01000001.1"/>
</dbReference>
<dbReference type="InterPro" id="IPR013766">
    <property type="entry name" value="Thioredoxin_domain"/>
</dbReference>
<evidence type="ECO:0000313" key="8">
    <source>
        <dbReference type="EMBL" id="REF35447.1"/>
    </source>
</evidence>
<dbReference type="Gene3D" id="3.40.30.10">
    <property type="entry name" value="Glutaredoxin"/>
    <property type="match status" value="1"/>
</dbReference>
<evidence type="ECO:0000256" key="3">
    <source>
        <dbReference type="ARBA" id="ARBA00022982"/>
    </source>
</evidence>
<dbReference type="InterPro" id="IPR017937">
    <property type="entry name" value="Thioredoxin_CS"/>
</dbReference>
<evidence type="ECO:0000256" key="1">
    <source>
        <dbReference type="ARBA" id="ARBA00008987"/>
    </source>
</evidence>
<dbReference type="GO" id="GO:0045454">
    <property type="term" value="P:cell redox homeostasis"/>
    <property type="evidence" value="ECO:0007669"/>
    <property type="project" value="TreeGrafter"/>
</dbReference>
<gene>
    <name evidence="8" type="ORF">DFJ64_0827</name>
</gene>